<dbReference type="Gene3D" id="1.10.10.10">
    <property type="entry name" value="Winged helix-like DNA-binding domain superfamily/Winged helix DNA-binding domain"/>
    <property type="match status" value="1"/>
</dbReference>
<evidence type="ECO:0000256" key="1">
    <source>
        <dbReference type="ARBA" id="ARBA00010641"/>
    </source>
</evidence>
<dbReference type="SUPFAM" id="SSF88946">
    <property type="entry name" value="Sigma2 domain of RNA polymerase sigma factors"/>
    <property type="match status" value="1"/>
</dbReference>
<keyword evidence="4" id="KW-0238">DNA-binding</keyword>
<dbReference type="InterPro" id="IPR007630">
    <property type="entry name" value="RNA_pol_sigma70_r4"/>
</dbReference>
<dbReference type="InterPro" id="IPR036388">
    <property type="entry name" value="WH-like_DNA-bd_sf"/>
</dbReference>
<keyword evidence="5" id="KW-0804">Transcription</keyword>
<dbReference type="InterPro" id="IPR007627">
    <property type="entry name" value="RNA_pol_sigma70_r2"/>
</dbReference>
<evidence type="ECO:0000256" key="3">
    <source>
        <dbReference type="ARBA" id="ARBA00023082"/>
    </source>
</evidence>
<evidence type="ECO:0000256" key="5">
    <source>
        <dbReference type="ARBA" id="ARBA00023163"/>
    </source>
</evidence>
<evidence type="ECO:0000259" key="7">
    <source>
        <dbReference type="Pfam" id="PF04545"/>
    </source>
</evidence>
<protein>
    <submittedName>
        <fullName evidence="8">RNA polymerase sigma factor</fullName>
    </submittedName>
</protein>
<dbReference type="KEGG" id="rml:FF011L_38240"/>
<evidence type="ECO:0000259" key="6">
    <source>
        <dbReference type="Pfam" id="PF04542"/>
    </source>
</evidence>
<organism evidence="8 9">
    <name type="scientific">Roseimaritima multifibrata</name>
    <dbReference type="NCBI Taxonomy" id="1930274"/>
    <lineage>
        <taxon>Bacteria</taxon>
        <taxon>Pseudomonadati</taxon>
        <taxon>Planctomycetota</taxon>
        <taxon>Planctomycetia</taxon>
        <taxon>Pirellulales</taxon>
        <taxon>Pirellulaceae</taxon>
        <taxon>Roseimaritima</taxon>
    </lineage>
</organism>
<dbReference type="RefSeq" id="WP_145352949.1">
    <property type="nucleotide sequence ID" value="NZ_CP036262.1"/>
</dbReference>
<dbReference type="PANTHER" id="PTHR43133:SF8">
    <property type="entry name" value="RNA POLYMERASE SIGMA FACTOR HI_1459-RELATED"/>
    <property type="match status" value="1"/>
</dbReference>
<dbReference type="CDD" id="cd06171">
    <property type="entry name" value="Sigma70_r4"/>
    <property type="match status" value="1"/>
</dbReference>
<dbReference type="EMBL" id="CP036262">
    <property type="protein sequence ID" value="QDS95040.1"/>
    <property type="molecule type" value="Genomic_DNA"/>
</dbReference>
<dbReference type="GO" id="GO:0006352">
    <property type="term" value="P:DNA-templated transcription initiation"/>
    <property type="evidence" value="ECO:0007669"/>
    <property type="project" value="InterPro"/>
</dbReference>
<dbReference type="OrthoDB" id="289887at2"/>
<evidence type="ECO:0000256" key="4">
    <source>
        <dbReference type="ARBA" id="ARBA00023125"/>
    </source>
</evidence>
<dbReference type="PANTHER" id="PTHR43133">
    <property type="entry name" value="RNA POLYMERASE ECF-TYPE SIGMA FACTO"/>
    <property type="match status" value="1"/>
</dbReference>
<dbReference type="GO" id="GO:0016987">
    <property type="term" value="F:sigma factor activity"/>
    <property type="evidence" value="ECO:0007669"/>
    <property type="project" value="UniProtKB-KW"/>
</dbReference>
<proteinExistence type="inferred from homology"/>
<comment type="similarity">
    <text evidence="1">Belongs to the sigma-70 factor family. ECF subfamily.</text>
</comment>
<dbReference type="Pfam" id="PF04542">
    <property type="entry name" value="Sigma70_r2"/>
    <property type="match status" value="1"/>
</dbReference>
<evidence type="ECO:0000256" key="2">
    <source>
        <dbReference type="ARBA" id="ARBA00023015"/>
    </source>
</evidence>
<keyword evidence="9" id="KW-1185">Reference proteome</keyword>
<evidence type="ECO:0000313" key="8">
    <source>
        <dbReference type="EMBL" id="QDS95040.1"/>
    </source>
</evidence>
<dbReference type="InterPro" id="IPR039425">
    <property type="entry name" value="RNA_pol_sigma-70-like"/>
</dbReference>
<dbReference type="Pfam" id="PF04545">
    <property type="entry name" value="Sigma70_r4"/>
    <property type="match status" value="1"/>
</dbReference>
<dbReference type="NCBIfam" id="TIGR02937">
    <property type="entry name" value="sigma70-ECF"/>
    <property type="match status" value="1"/>
</dbReference>
<dbReference type="AlphaFoldDB" id="A0A517MJM3"/>
<reference evidence="8 9" key="1">
    <citation type="submission" date="2019-02" db="EMBL/GenBank/DDBJ databases">
        <title>Deep-cultivation of Planctomycetes and their phenomic and genomic characterization uncovers novel biology.</title>
        <authorList>
            <person name="Wiegand S."/>
            <person name="Jogler M."/>
            <person name="Boedeker C."/>
            <person name="Pinto D."/>
            <person name="Vollmers J."/>
            <person name="Rivas-Marin E."/>
            <person name="Kohn T."/>
            <person name="Peeters S.H."/>
            <person name="Heuer A."/>
            <person name="Rast P."/>
            <person name="Oberbeckmann S."/>
            <person name="Bunk B."/>
            <person name="Jeske O."/>
            <person name="Meyerdierks A."/>
            <person name="Storesund J.E."/>
            <person name="Kallscheuer N."/>
            <person name="Luecker S."/>
            <person name="Lage O.M."/>
            <person name="Pohl T."/>
            <person name="Merkel B.J."/>
            <person name="Hornburger P."/>
            <person name="Mueller R.-W."/>
            <person name="Bruemmer F."/>
            <person name="Labrenz M."/>
            <person name="Spormann A.M."/>
            <person name="Op den Camp H."/>
            <person name="Overmann J."/>
            <person name="Amann R."/>
            <person name="Jetten M.S.M."/>
            <person name="Mascher T."/>
            <person name="Medema M.H."/>
            <person name="Devos D.P."/>
            <person name="Kaster A.-K."/>
            <person name="Ovreas L."/>
            <person name="Rohde M."/>
            <person name="Galperin M.Y."/>
            <person name="Jogler C."/>
        </authorList>
    </citation>
    <scope>NUCLEOTIDE SEQUENCE [LARGE SCALE GENOMIC DNA]</scope>
    <source>
        <strain evidence="8 9">FF011L</strain>
    </source>
</reference>
<dbReference type="Gene3D" id="1.10.1740.10">
    <property type="match status" value="1"/>
</dbReference>
<evidence type="ECO:0000313" key="9">
    <source>
        <dbReference type="Proteomes" id="UP000320672"/>
    </source>
</evidence>
<feature type="domain" description="RNA polymerase sigma-70 region 4" evidence="7">
    <location>
        <begin position="102"/>
        <end position="149"/>
    </location>
</feature>
<dbReference type="GO" id="GO:0003677">
    <property type="term" value="F:DNA binding"/>
    <property type="evidence" value="ECO:0007669"/>
    <property type="project" value="UniProtKB-KW"/>
</dbReference>
<dbReference type="InterPro" id="IPR014284">
    <property type="entry name" value="RNA_pol_sigma-70_dom"/>
</dbReference>
<dbReference type="SUPFAM" id="SSF88659">
    <property type="entry name" value="Sigma3 and sigma4 domains of RNA polymerase sigma factors"/>
    <property type="match status" value="1"/>
</dbReference>
<dbReference type="InterPro" id="IPR013325">
    <property type="entry name" value="RNA_pol_sigma_r2"/>
</dbReference>
<sequence length="163" mass="18621">MDSQSLQTLIDQHGAALKLIASQYCDHAEDAVQEALLALIDQHEPPRDVPAWMFTTVRRKAMNMTRAEVRRRKHHRHAGENHAAWFCESPTEPSLPGDCQAALKQLNPQNREIVILRIWGEQTFEQIATVVQLSLSTVHRRYQDAIAELERHIADPTTTEINQ</sequence>
<keyword evidence="2" id="KW-0805">Transcription regulation</keyword>
<accession>A0A517MJM3</accession>
<dbReference type="InterPro" id="IPR013324">
    <property type="entry name" value="RNA_pol_sigma_r3/r4-like"/>
</dbReference>
<name>A0A517MJM3_9BACT</name>
<keyword evidence="3" id="KW-0731">Sigma factor</keyword>
<feature type="domain" description="RNA polymerase sigma-70 region 2" evidence="6">
    <location>
        <begin position="9"/>
        <end position="70"/>
    </location>
</feature>
<dbReference type="Proteomes" id="UP000320672">
    <property type="component" value="Chromosome"/>
</dbReference>
<gene>
    <name evidence="8" type="ORF">FF011L_38240</name>
</gene>